<evidence type="ECO:0000313" key="2">
    <source>
        <dbReference type="EMBL" id="KAL0061285.1"/>
    </source>
</evidence>
<name>A0ABR2ZIX3_9AGAR</name>
<organism evidence="2 3">
    <name type="scientific">Marasmius tenuissimus</name>
    <dbReference type="NCBI Taxonomy" id="585030"/>
    <lineage>
        <taxon>Eukaryota</taxon>
        <taxon>Fungi</taxon>
        <taxon>Dikarya</taxon>
        <taxon>Basidiomycota</taxon>
        <taxon>Agaricomycotina</taxon>
        <taxon>Agaricomycetes</taxon>
        <taxon>Agaricomycetidae</taxon>
        <taxon>Agaricales</taxon>
        <taxon>Marasmiineae</taxon>
        <taxon>Marasmiaceae</taxon>
        <taxon>Marasmius</taxon>
    </lineage>
</organism>
<feature type="chain" id="PRO_5046106239" evidence="1">
    <location>
        <begin position="19"/>
        <end position="238"/>
    </location>
</feature>
<reference evidence="2 3" key="1">
    <citation type="submission" date="2024-05" db="EMBL/GenBank/DDBJ databases">
        <title>A draft genome resource for the thread blight pathogen Marasmius tenuissimus strain MS-2.</title>
        <authorList>
            <person name="Yulfo-Soto G.E."/>
            <person name="Baruah I.K."/>
            <person name="Amoako-Attah I."/>
            <person name="Bukari Y."/>
            <person name="Meinhardt L.W."/>
            <person name="Bailey B.A."/>
            <person name="Cohen S.P."/>
        </authorList>
    </citation>
    <scope>NUCLEOTIDE SEQUENCE [LARGE SCALE GENOMIC DNA]</scope>
    <source>
        <strain evidence="2 3">MS-2</strain>
    </source>
</reference>
<sequence length="238" mass="26825">MAFILVVLATFLVYKTHPSPGNCSKAHYTPLHHQHGSSYNPLHLPLWNHKELTHQAEQVTSAPTDTKKACKAKEFGINGLLILARLSSVSFPESFPHDLMHIGLKNMFQTSVSLWTSTYKGLDSSEEVYELQPTVVKAIGDACIQAGDMTPLAFGAQVPDIAKEEHYFTAETWTLFTAILGPILLHNCFEKQCYYHHFIDLIKLLNRCISISISKAEVKDDLRRAFAKWVQKIEQCVI</sequence>
<evidence type="ECO:0000256" key="1">
    <source>
        <dbReference type="SAM" id="SignalP"/>
    </source>
</evidence>
<protein>
    <submittedName>
        <fullName evidence="2">Uncharacterized protein</fullName>
    </submittedName>
</protein>
<feature type="signal peptide" evidence="1">
    <location>
        <begin position="1"/>
        <end position="18"/>
    </location>
</feature>
<proteinExistence type="predicted"/>
<keyword evidence="3" id="KW-1185">Reference proteome</keyword>
<keyword evidence="1" id="KW-0732">Signal</keyword>
<dbReference type="EMBL" id="JBBXMP010000141">
    <property type="protein sequence ID" value="KAL0061285.1"/>
    <property type="molecule type" value="Genomic_DNA"/>
</dbReference>
<comment type="caution">
    <text evidence="2">The sequence shown here is derived from an EMBL/GenBank/DDBJ whole genome shotgun (WGS) entry which is preliminary data.</text>
</comment>
<dbReference type="PROSITE" id="PS50818">
    <property type="entry name" value="INTEIN_C_TER"/>
    <property type="match status" value="1"/>
</dbReference>
<gene>
    <name evidence="2" type="ORF">AAF712_011903</name>
</gene>
<accession>A0ABR2ZIX3</accession>
<evidence type="ECO:0000313" key="3">
    <source>
        <dbReference type="Proteomes" id="UP001437256"/>
    </source>
</evidence>
<dbReference type="Proteomes" id="UP001437256">
    <property type="component" value="Unassembled WGS sequence"/>
</dbReference>
<dbReference type="InterPro" id="IPR030934">
    <property type="entry name" value="Intein_C"/>
</dbReference>